<keyword evidence="3" id="KW-1185">Reference proteome</keyword>
<gene>
    <name evidence="2" type="ORF">NCTC9997_02834</name>
</gene>
<protein>
    <submittedName>
        <fullName evidence="2">Ferric siderophore transport system, periplasmic binding protein TonB</fullName>
    </submittedName>
</protein>
<sequence length="166" mass="18312">MKSAMNTPPILTRAPWLKGAAGSVLLHAALVLPFILHFSLRQPESTPAAVMIEYAPEMEVSFIRPELPPGVSQQRRVDAMTEREVLRNKSLPKLRVQDDAELKLAAAAPEKERKKRTETKKKSAQERKEEKGNSTTTSLAAPAGTIRADAAQCGAAGHRRRQRQPE</sequence>
<proteinExistence type="predicted"/>
<organism evidence="2 3">
    <name type="scientific">Raoultella terrigena</name>
    <name type="common">Klebsiella terrigena</name>
    <dbReference type="NCBI Taxonomy" id="577"/>
    <lineage>
        <taxon>Bacteria</taxon>
        <taxon>Pseudomonadati</taxon>
        <taxon>Pseudomonadota</taxon>
        <taxon>Gammaproteobacteria</taxon>
        <taxon>Enterobacterales</taxon>
        <taxon>Enterobacteriaceae</taxon>
        <taxon>Klebsiella/Raoultella group</taxon>
        <taxon>Raoultella</taxon>
    </lineage>
</organism>
<evidence type="ECO:0000256" key="1">
    <source>
        <dbReference type="SAM" id="MobiDB-lite"/>
    </source>
</evidence>
<dbReference type="Proteomes" id="UP000267630">
    <property type="component" value="Chromosome 3"/>
</dbReference>
<feature type="compositionally biased region" description="Basic residues" evidence="1">
    <location>
        <begin position="157"/>
        <end position="166"/>
    </location>
</feature>
<feature type="region of interest" description="Disordered" evidence="1">
    <location>
        <begin position="97"/>
        <end position="166"/>
    </location>
</feature>
<feature type="compositionally biased region" description="Basic and acidic residues" evidence="1">
    <location>
        <begin position="120"/>
        <end position="132"/>
    </location>
</feature>
<name>A0A7Z8ZB44_RAOTE</name>
<reference evidence="2 3" key="1">
    <citation type="submission" date="2018-12" db="EMBL/GenBank/DDBJ databases">
        <authorList>
            <consortium name="Pathogen Informatics"/>
        </authorList>
    </citation>
    <scope>NUCLEOTIDE SEQUENCE [LARGE SCALE GENOMIC DNA]</scope>
    <source>
        <strain evidence="2 3">NCTC9997</strain>
    </source>
</reference>
<accession>A0A7Z8ZB44</accession>
<dbReference type="EMBL" id="LR134253">
    <property type="protein sequence ID" value="VED49605.1"/>
    <property type="molecule type" value="Genomic_DNA"/>
</dbReference>
<evidence type="ECO:0000313" key="3">
    <source>
        <dbReference type="Proteomes" id="UP000267630"/>
    </source>
</evidence>
<dbReference type="AlphaFoldDB" id="A0A7Z8ZB44"/>
<evidence type="ECO:0000313" key="2">
    <source>
        <dbReference type="EMBL" id="VED49605.1"/>
    </source>
</evidence>